<proteinExistence type="predicted"/>
<evidence type="ECO:0000313" key="2">
    <source>
        <dbReference type="EMBL" id="GAF95432.1"/>
    </source>
</evidence>
<comment type="caution">
    <text evidence="2">The sequence shown here is derived from an EMBL/GenBank/DDBJ whole genome shotgun (WGS) entry which is preliminary data.</text>
</comment>
<sequence length="63" mass="7425">VSLFIFMFEKPQEENRKDQEKVEKVWRNPDVVNAGYRGKKKGQNKEKRKKGFVCDGKISVSHK</sequence>
<feature type="compositionally biased region" description="Basic residues" evidence="1">
    <location>
        <begin position="37"/>
        <end position="51"/>
    </location>
</feature>
<organism evidence="2">
    <name type="scientific">marine sediment metagenome</name>
    <dbReference type="NCBI Taxonomy" id="412755"/>
    <lineage>
        <taxon>unclassified sequences</taxon>
        <taxon>metagenomes</taxon>
        <taxon>ecological metagenomes</taxon>
    </lineage>
</organism>
<dbReference type="AlphaFoldDB" id="X0U4X5"/>
<gene>
    <name evidence="2" type="ORF">S01H1_30136</name>
</gene>
<accession>X0U4X5</accession>
<reference evidence="2" key="1">
    <citation type="journal article" date="2014" name="Front. Microbiol.">
        <title>High frequency of phylogenetically diverse reductive dehalogenase-homologous genes in deep subseafloor sedimentary metagenomes.</title>
        <authorList>
            <person name="Kawai M."/>
            <person name="Futagami T."/>
            <person name="Toyoda A."/>
            <person name="Takaki Y."/>
            <person name="Nishi S."/>
            <person name="Hori S."/>
            <person name="Arai W."/>
            <person name="Tsubouchi T."/>
            <person name="Morono Y."/>
            <person name="Uchiyama I."/>
            <person name="Ito T."/>
            <person name="Fujiyama A."/>
            <person name="Inagaki F."/>
            <person name="Takami H."/>
        </authorList>
    </citation>
    <scope>NUCLEOTIDE SEQUENCE</scope>
    <source>
        <strain evidence="2">Expedition CK06-06</strain>
    </source>
</reference>
<evidence type="ECO:0000256" key="1">
    <source>
        <dbReference type="SAM" id="MobiDB-lite"/>
    </source>
</evidence>
<feature type="non-terminal residue" evidence="2">
    <location>
        <position position="1"/>
    </location>
</feature>
<feature type="region of interest" description="Disordered" evidence="1">
    <location>
        <begin position="33"/>
        <end position="63"/>
    </location>
</feature>
<name>X0U4X5_9ZZZZ</name>
<protein>
    <submittedName>
        <fullName evidence="2">Uncharacterized protein</fullName>
    </submittedName>
</protein>
<dbReference type="EMBL" id="BARS01018521">
    <property type="protein sequence ID" value="GAF95432.1"/>
    <property type="molecule type" value="Genomic_DNA"/>
</dbReference>